<proteinExistence type="predicted"/>
<evidence type="ECO:0000256" key="1">
    <source>
        <dbReference type="SAM" id="Coils"/>
    </source>
</evidence>
<dbReference type="Proteomes" id="UP000238045">
    <property type="component" value="Unassembled WGS sequence"/>
</dbReference>
<protein>
    <recommendedName>
        <fullName evidence="2">DUF4365 domain-containing protein</fullName>
    </recommendedName>
</protein>
<feature type="coiled-coil region" evidence="1">
    <location>
        <begin position="234"/>
        <end position="264"/>
    </location>
</feature>
<feature type="domain" description="DUF4365" evidence="2">
    <location>
        <begin position="40"/>
        <end position="155"/>
    </location>
</feature>
<gene>
    <name evidence="3" type="ORF">CQZ99_10155</name>
</gene>
<comment type="caution">
    <text evidence="3">The sequence shown here is derived from an EMBL/GenBank/DDBJ whole genome shotgun (WGS) entry which is preliminary data.</text>
</comment>
<dbReference type="RefSeq" id="WP_105696567.1">
    <property type="nucleotide sequence ID" value="NZ_CP159260.1"/>
</dbReference>
<name>A0A2S9EUN9_9PSED</name>
<dbReference type="Pfam" id="PF14280">
    <property type="entry name" value="DUF4365"/>
    <property type="match status" value="1"/>
</dbReference>
<dbReference type="InterPro" id="IPR011990">
    <property type="entry name" value="TPR-like_helical_dom_sf"/>
</dbReference>
<dbReference type="SUPFAM" id="SSF48452">
    <property type="entry name" value="TPR-like"/>
    <property type="match status" value="1"/>
</dbReference>
<evidence type="ECO:0000259" key="2">
    <source>
        <dbReference type="Pfam" id="PF14280"/>
    </source>
</evidence>
<accession>A0A2S9EUN9</accession>
<dbReference type="Gene3D" id="1.25.40.10">
    <property type="entry name" value="Tetratricopeptide repeat domain"/>
    <property type="match status" value="1"/>
</dbReference>
<evidence type="ECO:0000313" key="4">
    <source>
        <dbReference type="Proteomes" id="UP000238045"/>
    </source>
</evidence>
<dbReference type="InterPro" id="IPR025375">
    <property type="entry name" value="DUF4365"/>
</dbReference>
<dbReference type="EMBL" id="PCQL01000008">
    <property type="protein sequence ID" value="PRC19698.1"/>
    <property type="molecule type" value="Genomic_DNA"/>
</dbReference>
<keyword evidence="4" id="KW-1185">Reference proteome</keyword>
<evidence type="ECO:0000313" key="3">
    <source>
        <dbReference type="EMBL" id="PRC19698.1"/>
    </source>
</evidence>
<organism evidence="3 4">
    <name type="scientific">Pseudomonas poae</name>
    <dbReference type="NCBI Taxonomy" id="200451"/>
    <lineage>
        <taxon>Bacteria</taxon>
        <taxon>Pseudomonadati</taxon>
        <taxon>Pseudomonadota</taxon>
        <taxon>Gammaproteobacteria</taxon>
        <taxon>Pseudomonadales</taxon>
        <taxon>Pseudomonadaceae</taxon>
        <taxon>Pseudomonas</taxon>
    </lineage>
</organism>
<keyword evidence="1" id="KW-0175">Coiled coil</keyword>
<sequence>MPVEGPLPMTGDQHDIDADADRCLMARTPRNWRLKSLGGTDDYGFDYQVQTTPNQQATDIFRIQLKGTRSPNITADGEYLSIALKASTVRFYDRAVEPLLLVICDLSVDPDPVDCRLYYVWIRDELLRVNVAELPEEQKYVTLRVPVKNRLTSSTDLSEEIRYQNELSRAGHALSAKAEQTHPAMDSENRLILVQSAVQGVAARGVTFIEALAGPKDEHWINPAPGTLAWHLTQARAELRINALERALHHLDQAESMLAKATELELGEYWCLRGNWHVESGADQAAVVAYRNAYEENNLPKYLAAQVEAEIRIRFETRPESLSELHALLEGDAPVIIGTRSRLHAVQGNYKLSLEIADHLPEPKRSFARAFAHWLSGDPDSALADSEAGLDVCDRSHDSYQLLLLLRARSKFTLAVATASTISKDVIPPSGLPGVDRQTLESAWTAITDAVTSIKAVGWDSNIEQIADIWAVTALALGKGRSILADLIEATRARPGLPNIQEALRSVAAQLKDFDLALAANDQLPESSEKQLWNILLLYETRKFRLCWQGFRACIESLDRGHPLFGPAAIAASLSAHKMAQPTFVKQWIEELQSHPGLKDQAALSEFYIALEVSRLAKEDAWKSLHSRYEELGRPLSIALTLFQEADPTDLEYAVLCVRLCEKITEHLVLSPEMAARLGIALVTLKDWQALLELCQSKRVRAEPGDRMAAFEALALDHLGETEQARDRLQGILAKGTDDQVALNTYVTIATRCGYVEDAVEAAEKVFEAAETKHERLECVKLLFTLIQFGDQTSSRLVELAIRAGDLVDQNVESQEGAYLMMHLSSTLAITDLDLASDREQFQTRANAFFQKFPNSRMLRRGEIREGSSATELVESLKSLIGITADQEALQSRLEYGLQQGFTVIPFSWRPRFVLSSICDVVHLWETAKVSSRDDRKYHLSMNSELAWQPLGAEALRQLVPLLDWTALLVLYDLELIEPVVNFFGKIAISKATMEELAEFTNPMYGSPMRGKCLGLQKSLKPHLASILQPSSSGGVNRASNTAPVGRSNTQIVDICAAEPERFRLYSDDFAFRIFCAGKSDPNGICTLDVLAALVEVGLITPIDKARKMAQLCEWRVGVVVHLPDIMVLLPPLLNSAKSVRLAVEMLDAEPGFISITSALWDYRSPFEQSLAHAAAVLRALVIERSLSDIGLAALLRHWYVKAAMKKDAPPHGLQAITLLILMAGLDEDLTKTSARRIWTIYMLLVESHHGTRMDESCEREAIRLLGTHCAQLEAVEPGEGHRVFSALNASLIQDAFEQTEFSAAYAAARVASQYERAREK</sequence>
<reference evidence="3 4" key="1">
    <citation type="submission" date="2017-09" db="EMBL/GenBank/DDBJ databases">
        <title>Genomic, metabolic, and phenotypic characteristics of bacterial isolates from the natural microbiome of the model nematode Caenorhabditis elegans.</title>
        <authorList>
            <person name="Zimmermann J."/>
            <person name="Obeng N."/>
            <person name="Yang W."/>
            <person name="Obeng O."/>
            <person name="Kissoyan K."/>
            <person name="Pees B."/>
            <person name="Dirksen P."/>
            <person name="Hoppner M."/>
            <person name="Franke A."/>
            <person name="Rosenstiel P."/>
            <person name="Leippe M."/>
            <person name="Dierking K."/>
            <person name="Kaleta C."/>
            <person name="Schulenburg H."/>
        </authorList>
    </citation>
    <scope>NUCLEOTIDE SEQUENCE [LARGE SCALE GENOMIC DNA]</scope>
    <source>
        <strain evidence="3 4">MYb117</strain>
    </source>
</reference>